<dbReference type="OrthoDB" id="408631at2759"/>
<comment type="caution">
    <text evidence="2">The sequence shown here is derived from an EMBL/GenBank/DDBJ whole genome shotgun (WGS) entry which is preliminary data.</text>
</comment>
<protein>
    <submittedName>
        <fullName evidence="2">Uncharacterized protein</fullName>
    </submittedName>
</protein>
<keyword evidence="3" id="KW-1185">Reference proteome</keyword>
<evidence type="ECO:0000313" key="3">
    <source>
        <dbReference type="Proteomes" id="UP000683000"/>
    </source>
</evidence>
<dbReference type="EMBL" id="JAGFBS010000015">
    <property type="protein sequence ID" value="KAG6375165.1"/>
    <property type="molecule type" value="Genomic_DNA"/>
</dbReference>
<gene>
    <name evidence="2" type="ORF">JVT61DRAFT_3372</name>
    <name evidence="1" type="ORF">JVT61DRAFT_3596</name>
</gene>
<accession>A0A8I2YNL4</accession>
<organism evidence="2 3">
    <name type="scientific">Boletus reticuloceps</name>
    <dbReference type="NCBI Taxonomy" id="495285"/>
    <lineage>
        <taxon>Eukaryota</taxon>
        <taxon>Fungi</taxon>
        <taxon>Dikarya</taxon>
        <taxon>Basidiomycota</taxon>
        <taxon>Agaricomycotina</taxon>
        <taxon>Agaricomycetes</taxon>
        <taxon>Agaricomycetidae</taxon>
        <taxon>Boletales</taxon>
        <taxon>Boletineae</taxon>
        <taxon>Boletaceae</taxon>
        <taxon>Boletoideae</taxon>
        <taxon>Boletus</taxon>
    </lineage>
</organism>
<evidence type="ECO:0000313" key="2">
    <source>
        <dbReference type="EMBL" id="KAG6375165.1"/>
    </source>
</evidence>
<dbReference type="AlphaFoldDB" id="A0A8I2YNL4"/>
<reference evidence="2" key="1">
    <citation type="submission" date="2021-03" db="EMBL/GenBank/DDBJ databases">
        <title>Evolutionary innovations through gain and loss of genes in the ectomycorrhizal Boletales.</title>
        <authorList>
            <person name="Wu G."/>
            <person name="Miyauchi S."/>
            <person name="Morin E."/>
            <person name="Yang Z.-L."/>
            <person name="Xu J."/>
            <person name="Martin F.M."/>
        </authorList>
    </citation>
    <scope>NUCLEOTIDE SEQUENCE</scope>
    <source>
        <strain evidence="2">BR01</strain>
    </source>
</reference>
<dbReference type="EMBL" id="JAGFBS010000016">
    <property type="protein sequence ID" value="KAG6374867.1"/>
    <property type="molecule type" value="Genomic_DNA"/>
</dbReference>
<evidence type="ECO:0000313" key="1">
    <source>
        <dbReference type="EMBL" id="KAG6374867.1"/>
    </source>
</evidence>
<dbReference type="Proteomes" id="UP000683000">
    <property type="component" value="Unassembled WGS sequence"/>
</dbReference>
<name>A0A8I2YNL4_9AGAM</name>
<proteinExistence type="predicted"/>
<sequence>MVKINSITLQGTSSLERRYSTTDVAIQHHICTSATSKFITAFSNSFLAMAISLNPSDKYNASDVTPAHWNAWTSGYTEMLFNVTSSGEPNIYTYTTAAALLNRCA</sequence>